<evidence type="ECO:0000313" key="2">
    <source>
        <dbReference type="EMBL" id="KAF0923285.1"/>
    </source>
</evidence>
<dbReference type="Pfam" id="PF15375">
    <property type="entry name" value="FSAF1"/>
    <property type="match status" value="1"/>
</dbReference>
<accession>A0A6G1EDV0</accession>
<protein>
    <submittedName>
        <fullName evidence="2">Uncharacterized protein</fullName>
    </submittedName>
</protein>
<feature type="region of interest" description="Disordered" evidence="1">
    <location>
        <begin position="28"/>
        <end position="60"/>
    </location>
</feature>
<feature type="non-terminal residue" evidence="2">
    <location>
        <position position="60"/>
    </location>
</feature>
<dbReference type="InterPro" id="IPR053030">
    <property type="entry name" value="Ribosomal_biogenesis_FAF1-like"/>
</dbReference>
<evidence type="ECO:0000313" key="3">
    <source>
        <dbReference type="Proteomes" id="UP000479710"/>
    </source>
</evidence>
<gene>
    <name evidence="2" type="ORF">E2562_005247</name>
</gene>
<dbReference type="InterPro" id="IPR027973">
    <property type="entry name" value="FSAF1-like"/>
</dbReference>
<dbReference type="PANTHER" id="PTHR28096:SF1">
    <property type="entry name" value="PROTEIN FAF1"/>
    <property type="match status" value="1"/>
</dbReference>
<keyword evidence="3" id="KW-1185">Reference proteome</keyword>
<proteinExistence type="predicted"/>
<name>A0A6G1EDV0_9ORYZ</name>
<sequence length="60" mass="6806">MEKSADTTDGASTWKERKEIANRKVVQLGGKAIKKHHTPLSVSKPAMKNQMKREDKKVEE</sequence>
<evidence type="ECO:0000256" key="1">
    <source>
        <dbReference type="SAM" id="MobiDB-lite"/>
    </source>
</evidence>
<dbReference type="GO" id="GO:0005730">
    <property type="term" value="C:nucleolus"/>
    <property type="evidence" value="ECO:0007669"/>
    <property type="project" value="TreeGrafter"/>
</dbReference>
<reference evidence="2 3" key="1">
    <citation type="submission" date="2019-11" db="EMBL/GenBank/DDBJ databases">
        <title>Whole genome sequence of Oryza granulata.</title>
        <authorList>
            <person name="Li W."/>
        </authorList>
    </citation>
    <scope>NUCLEOTIDE SEQUENCE [LARGE SCALE GENOMIC DNA]</scope>
    <source>
        <strain evidence="3">cv. Menghai</strain>
        <tissue evidence="2">Leaf</tissue>
    </source>
</reference>
<organism evidence="2 3">
    <name type="scientific">Oryza meyeriana var. granulata</name>
    <dbReference type="NCBI Taxonomy" id="110450"/>
    <lineage>
        <taxon>Eukaryota</taxon>
        <taxon>Viridiplantae</taxon>
        <taxon>Streptophyta</taxon>
        <taxon>Embryophyta</taxon>
        <taxon>Tracheophyta</taxon>
        <taxon>Spermatophyta</taxon>
        <taxon>Magnoliopsida</taxon>
        <taxon>Liliopsida</taxon>
        <taxon>Poales</taxon>
        <taxon>Poaceae</taxon>
        <taxon>BOP clade</taxon>
        <taxon>Oryzoideae</taxon>
        <taxon>Oryzeae</taxon>
        <taxon>Oryzinae</taxon>
        <taxon>Oryza</taxon>
        <taxon>Oryza meyeriana</taxon>
    </lineage>
</organism>
<dbReference type="PANTHER" id="PTHR28096">
    <property type="entry name" value="PROTEIN FAF1"/>
    <property type="match status" value="1"/>
</dbReference>
<comment type="caution">
    <text evidence="2">The sequence shown here is derived from an EMBL/GenBank/DDBJ whole genome shotgun (WGS) entry which is preliminary data.</text>
</comment>
<dbReference type="EMBL" id="SPHZ02000003">
    <property type="protein sequence ID" value="KAF0923285.1"/>
    <property type="molecule type" value="Genomic_DNA"/>
</dbReference>
<dbReference type="OrthoDB" id="5556956at2759"/>
<dbReference type="AlphaFoldDB" id="A0A6G1EDV0"/>
<feature type="compositionally biased region" description="Basic and acidic residues" evidence="1">
    <location>
        <begin position="51"/>
        <end position="60"/>
    </location>
</feature>
<dbReference type="Proteomes" id="UP000479710">
    <property type="component" value="Unassembled WGS sequence"/>
</dbReference>
<dbReference type="GO" id="GO:0000462">
    <property type="term" value="P:maturation of SSU-rRNA from tricistronic rRNA transcript (SSU-rRNA, 5.8S rRNA, LSU-rRNA)"/>
    <property type="evidence" value="ECO:0007669"/>
    <property type="project" value="TreeGrafter"/>
</dbReference>